<evidence type="ECO:0000313" key="2">
    <source>
        <dbReference type="Proteomes" id="UP001162501"/>
    </source>
</evidence>
<feature type="non-terminal residue" evidence="1">
    <location>
        <position position="1"/>
    </location>
</feature>
<reference evidence="1" key="1">
    <citation type="submission" date="2023-05" db="EMBL/GenBank/DDBJ databases">
        <authorList>
            <consortium name="ELIXIR-Norway"/>
        </authorList>
    </citation>
    <scope>NUCLEOTIDE SEQUENCE</scope>
</reference>
<protein>
    <submittedName>
        <fullName evidence="1">Uncharacterized protein</fullName>
    </submittedName>
</protein>
<dbReference type="Proteomes" id="UP001162501">
    <property type="component" value="Chromosome 26"/>
</dbReference>
<sequence length="62" mass="6330">SDRITSPLGCGTGGADGGPLHPEPGRSSASALSNGSTGKSLAGEEDHNRTLRKYKRHGGQEL</sequence>
<accession>A0AC59Z9Z4</accession>
<organism evidence="1 2">
    <name type="scientific">Rangifer tarandus platyrhynchus</name>
    <name type="common">Svalbard reindeer</name>
    <dbReference type="NCBI Taxonomy" id="3082113"/>
    <lineage>
        <taxon>Eukaryota</taxon>
        <taxon>Metazoa</taxon>
        <taxon>Chordata</taxon>
        <taxon>Craniata</taxon>
        <taxon>Vertebrata</taxon>
        <taxon>Euteleostomi</taxon>
        <taxon>Mammalia</taxon>
        <taxon>Eutheria</taxon>
        <taxon>Laurasiatheria</taxon>
        <taxon>Artiodactyla</taxon>
        <taxon>Ruminantia</taxon>
        <taxon>Pecora</taxon>
        <taxon>Cervidae</taxon>
        <taxon>Odocoileinae</taxon>
        <taxon>Rangifer</taxon>
    </lineage>
</organism>
<name>A0AC59Z9Z4_RANTA</name>
<evidence type="ECO:0000313" key="1">
    <source>
        <dbReference type="EMBL" id="CAN0329370.1"/>
    </source>
</evidence>
<reference evidence="1" key="2">
    <citation type="submission" date="2025-03" db="EMBL/GenBank/DDBJ databases">
        <authorList>
            <consortium name="ELIXIR-Norway"/>
            <consortium name="Elixir Norway"/>
        </authorList>
    </citation>
    <scope>NUCLEOTIDE SEQUENCE</scope>
</reference>
<dbReference type="EMBL" id="OX596110">
    <property type="protein sequence ID" value="CAN0329370.1"/>
    <property type="molecule type" value="Genomic_DNA"/>
</dbReference>
<gene>
    <name evidence="1" type="ORF">MRATA1EN22A_LOCUS15766</name>
</gene>
<proteinExistence type="predicted"/>